<reference evidence="6 7" key="1">
    <citation type="journal article" date="2017" name="Genome Biol. Evol.">
        <title>Comparative Genomic Analysis Identifies a Campylobacter Clade Deficient in Selenium Metabolism.</title>
        <authorList>
            <person name="Miller W.G."/>
            <person name="Yee E."/>
            <person name="Lopes B.S."/>
            <person name="Chapman M.H."/>
            <person name="Huynh S."/>
            <person name="Bono J.L."/>
            <person name="Parker C.T."/>
            <person name="Strachan N.J.C."/>
            <person name="Forbes K.J."/>
        </authorList>
    </citation>
    <scope>NUCLEOTIDE SEQUENCE [LARGE SCALE GENOMIC DNA]</scope>
    <source>
        <strain evidence="6 7">NCTC 13003</strain>
    </source>
</reference>
<accession>A0A1X9SQ69</accession>
<evidence type="ECO:0000256" key="5">
    <source>
        <dbReference type="ARBA" id="ARBA00023136"/>
    </source>
</evidence>
<accession>A0A381D6C8</accession>
<dbReference type="PANTHER" id="PTHR21716">
    <property type="entry name" value="TRANSMEMBRANE PROTEIN"/>
    <property type="match status" value="1"/>
</dbReference>
<keyword evidence="5" id="KW-0472">Membrane</keyword>
<dbReference type="KEGG" id="cdev:CIGN_0049"/>
<dbReference type="STRING" id="1660064.CIGN_0049"/>
<dbReference type="PANTHER" id="PTHR21716:SF64">
    <property type="entry name" value="AI-2 TRANSPORT PROTEIN TQSA"/>
    <property type="match status" value="1"/>
</dbReference>
<dbReference type="Proteomes" id="UP000194309">
    <property type="component" value="Chromosome"/>
</dbReference>
<evidence type="ECO:0000256" key="4">
    <source>
        <dbReference type="ARBA" id="ARBA00022989"/>
    </source>
</evidence>
<evidence type="ECO:0000256" key="3">
    <source>
        <dbReference type="ARBA" id="ARBA00022692"/>
    </source>
</evidence>
<dbReference type="InterPro" id="IPR002549">
    <property type="entry name" value="AI-2E-like"/>
</dbReference>
<keyword evidence="7" id="KW-1185">Reference proteome</keyword>
<dbReference type="EMBL" id="CP018788">
    <property type="protein sequence ID" value="ARQ98392.1"/>
    <property type="molecule type" value="Genomic_DNA"/>
</dbReference>
<evidence type="ECO:0000256" key="2">
    <source>
        <dbReference type="ARBA" id="ARBA00009773"/>
    </source>
</evidence>
<dbReference type="GO" id="GO:0016020">
    <property type="term" value="C:membrane"/>
    <property type="evidence" value="ECO:0007669"/>
    <property type="project" value="UniProtKB-SubCell"/>
</dbReference>
<evidence type="ECO:0000313" key="7">
    <source>
        <dbReference type="Proteomes" id="UP000194309"/>
    </source>
</evidence>
<proteinExistence type="inferred from homology"/>
<evidence type="ECO:0000256" key="1">
    <source>
        <dbReference type="ARBA" id="ARBA00004141"/>
    </source>
</evidence>
<sequence>MRYNLVAIASFVIIIGGLSLASSIVVPFLLAVFIAIIAFPALELMSKVHINRFFAFIILIGICGSGLWVLGNVIATALLGFSADLPLYKAKIDIFMDNLVIYLKTNANIDISNNILSFINIDKLLATTSNLLVQTGGIVTQSFLVFLLLAFILFEAQIFKDKVEYFASKNPIALDIASTFISNLKHYLAIKTVSSIATGVIVWGFLIFFDVPHASLWAILACILNYIPTIGSIIAAVPAILVSLAVNDLSATLWLTLIYLVVNIAIGNFIEPRFLGKGLGISTLVVILSLLFWGFVFGIGGMFLAVPLTMSIKIALDANPNTKFISILLSNKVK</sequence>
<dbReference type="Pfam" id="PF01594">
    <property type="entry name" value="AI-2E_transport"/>
    <property type="match status" value="1"/>
</dbReference>
<keyword evidence="4" id="KW-1133">Transmembrane helix</keyword>
<organism evidence="6 7">
    <name type="scientific">Campylobacter devanensis</name>
    <dbReference type="NCBI Taxonomy" id="3161138"/>
    <lineage>
        <taxon>Bacteria</taxon>
        <taxon>Pseudomonadati</taxon>
        <taxon>Campylobacterota</taxon>
        <taxon>Epsilonproteobacteria</taxon>
        <taxon>Campylobacterales</taxon>
        <taxon>Campylobacteraceae</taxon>
        <taxon>Campylobacter</taxon>
    </lineage>
</organism>
<evidence type="ECO:0000313" key="6">
    <source>
        <dbReference type="EMBL" id="ARQ98392.1"/>
    </source>
</evidence>
<dbReference type="AlphaFoldDB" id="A0A1X9SQ69"/>
<comment type="similarity">
    <text evidence="2">Belongs to the autoinducer-2 exporter (AI-2E) (TC 2.A.86) family.</text>
</comment>
<keyword evidence="3" id="KW-0812">Transmembrane</keyword>
<gene>
    <name evidence="6" type="ORF">CIGN_0049</name>
</gene>
<dbReference type="GO" id="GO:0055085">
    <property type="term" value="P:transmembrane transport"/>
    <property type="evidence" value="ECO:0007669"/>
    <property type="project" value="TreeGrafter"/>
</dbReference>
<protein>
    <submittedName>
        <fullName evidence="6">Autoinducer 2 transporter</fullName>
    </submittedName>
</protein>
<name>A0A1X9SQ69_9BACT</name>
<comment type="subcellular location">
    <subcellularLocation>
        <location evidence="1">Membrane</location>
        <topology evidence="1">Multi-pass membrane protein</topology>
    </subcellularLocation>
</comment>